<dbReference type="EMBL" id="FNRF01000006">
    <property type="protein sequence ID" value="SEA88460.1"/>
    <property type="molecule type" value="Genomic_DNA"/>
</dbReference>
<dbReference type="Proteomes" id="UP000182257">
    <property type="component" value="Unassembled WGS sequence"/>
</dbReference>
<dbReference type="OrthoDB" id="9796381at2"/>
<sequence length="164" mass="18710">MNRTITKANPQQVDDIMNVIAAAKKIMRQSGNMHQWADNYPSTDVILHDIEIGGGYVVEDDGTIVAYFAFLPSPDPTYAKIYEGNWIEDTLPYHVVHRIASYPDAHGVFKSIMDFCFAHDSNIRIDTHRNNQIMQHVILKQGFTYCGIIYLLSGDERLAYQKTK</sequence>
<dbReference type="InterPro" id="IPR016181">
    <property type="entry name" value="Acyl_CoA_acyltransferase"/>
</dbReference>
<evidence type="ECO:0000313" key="1">
    <source>
        <dbReference type="EMBL" id="SEA88460.1"/>
    </source>
</evidence>
<gene>
    <name evidence="1" type="ORF">SAMN05216462_2962</name>
</gene>
<evidence type="ECO:0000313" key="2">
    <source>
        <dbReference type="Proteomes" id="UP000182257"/>
    </source>
</evidence>
<evidence type="ECO:0008006" key="3">
    <source>
        <dbReference type="Google" id="ProtNLM"/>
    </source>
</evidence>
<dbReference type="Gene3D" id="3.40.630.30">
    <property type="match status" value="1"/>
</dbReference>
<dbReference type="SUPFAM" id="SSF55729">
    <property type="entry name" value="Acyl-CoA N-acyltransferases (Nat)"/>
    <property type="match status" value="1"/>
</dbReference>
<protein>
    <recommendedName>
        <fullName evidence="3">N-acetyltransferase domain-containing protein</fullName>
    </recommendedName>
</protein>
<organism evidence="1 2">
    <name type="scientific">Xylanibacter ruminicola</name>
    <name type="common">Prevotella ruminicola</name>
    <dbReference type="NCBI Taxonomy" id="839"/>
    <lineage>
        <taxon>Bacteria</taxon>
        <taxon>Pseudomonadati</taxon>
        <taxon>Bacteroidota</taxon>
        <taxon>Bacteroidia</taxon>
        <taxon>Bacteroidales</taxon>
        <taxon>Prevotellaceae</taxon>
        <taxon>Xylanibacter</taxon>
    </lineage>
</organism>
<reference evidence="1 2" key="1">
    <citation type="submission" date="2016-10" db="EMBL/GenBank/DDBJ databases">
        <authorList>
            <person name="de Groot N.N."/>
        </authorList>
    </citation>
    <scope>NUCLEOTIDE SEQUENCE [LARGE SCALE GENOMIC DNA]</scope>
    <source>
        <strain evidence="1 2">D31d</strain>
    </source>
</reference>
<name>A0A1H4EV35_XYLRU</name>
<accession>A0A1H4EV35</accession>
<proteinExistence type="predicted"/>
<dbReference type="AlphaFoldDB" id="A0A1H4EV35"/>